<evidence type="ECO:0000256" key="1">
    <source>
        <dbReference type="ARBA" id="ARBA00005375"/>
    </source>
</evidence>
<dbReference type="Gene3D" id="3.40.50.1240">
    <property type="entry name" value="Phosphoglycerate mutase-like"/>
    <property type="match status" value="1"/>
</dbReference>
<evidence type="ECO:0000313" key="5">
    <source>
        <dbReference type="WBParaSite" id="HPBE_0000496501-mRNA-1"/>
    </source>
</evidence>
<dbReference type="CDD" id="cd07061">
    <property type="entry name" value="HP_HAP_like"/>
    <property type="match status" value="1"/>
</dbReference>
<dbReference type="Pfam" id="PF00328">
    <property type="entry name" value="His_Phos_2"/>
    <property type="match status" value="1"/>
</dbReference>
<keyword evidence="2" id="KW-0472">Membrane</keyword>
<dbReference type="AlphaFoldDB" id="A0A3P7XSS6"/>
<reference evidence="5" key="2">
    <citation type="submission" date="2019-09" db="UniProtKB">
        <authorList>
            <consortium name="WormBaseParasite"/>
        </authorList>
    </citation>
    <scope>IDENTIFICATION</scope>
</reference>
<proteinExistence type="inferred from homology"/>
<protein>
    <submittedName>
        <fullName evidence="5">Lysosomal acid phosphatase</fullName>
    </submittedName>
</protein>
<dbReference type="PANTHER" id="PTHR11567:SF172">
    <property type="entry name" value="ACID PHOSPHATASE FAMILY"/>
    <property type="match status" value="1"/>
</dbReference>
<dbReference type="WBParaSite" id="HPBE_0000496501-mRNA-1">
    <property type="protein sequence ID" value="HPBE_0000496501-mRNA-1"/>
    <property type="gene ID" value="HPBE_0000496501"/>
</dbReference>
<evidence type="ECO:0000313" key="4">
    <source>
        <dbReference type="Proteomes" id="UP000050761"/>
    </source>
</evidence>
<evidence type="ECO:0000256" key="2">
    <source>
        <dbReference type="SAM" id="Phobius"/>
    </source>
</evidence>
<dbReference type="InterPro" id="IPR050645">
    <property type="entry name" value="Histidine_acid_phosphatase"/>
</dbReference>
<dbReference type="InterPro" id="IPR000560">
    <property type="entry name" value="His_Pase_clade-2"/>
</dbReference>
<name>A0A3P7XSS6_HELPZ</name>
<reference evidence="3 4" key="1">
    <citation type="submission" date="2018-11" db="EMBL/GenBank/DDBJ databases">
        <authorList>
            <consortium name="Pathogen Informatics"/>
        </authorList>
    </citation>
    <scope>NUCLEOTIDE SEQUENCE [LARGE SCALE GENOMIC DNA]</scope>
</reference>
<organism evidence="3">
    <name type="scientific">Heligmosomoides polygyrus</name>
    <name type="common">Parasitic roundworm</name>
    <dbReference type="NCBI Taxonomy" id="6339"/>
    <lineage>
        <taxon>Eukaryota</taxon>
        <taxon>Metazoa</taxon>
        <taxon>Ecdysozoa</taxon>
        <taxon>Nematoda</taxon>
        <taxon>Chromadorea</taxon>
        <taxon>Rhabditida</taxon>
        <taxon>Rhabditina</taxon>
        <taxon>Rhabditomorpha</taxon>
        <taxon>Strongyloidea</taxon>
        <taxon>Heligmosomidae</taxon>
        <taxon>Heligmosomoides</taxon>
    </lineage>
</organism>
<keyword evidence="2" id="KW-1133">Transmembrane helix</keyword>
<dbReference type="PANTHER" id="PTHR11567">
    <property type="entry name" value="ACID PHOSPHATASE-RELATED"/>
    <property type="match status" value="1"/>
</dbReference>
<keyword evidence="4" id="KW-1185">Reference proteome</keyword>
<dbReference type="SUPFAM" id="SSF53254">
    <property type="entry name" value="Phosphoglycerate mutase-like"/>
    <property type="match status" value="1"/>
</dbReference>
<evidence type="ECO:0000313" key="3">
    <source>
        <dbReference type="EMBL" id="VDO62967.1"/>
    </source>
</evidence>
<dbReference type="GO" id="GO:0016791">
    <property type="term" value="F:phosphatase activity"/>
    <property type="evidence" value="ECO:0007669"/>
    <property type="project" value="UniProtKB-ARBA"/>
</dbReference>
<accession>A0A3P7XSS6</accession>
<dbReference type="OrthoDB" id="258392at2759"/>
<dbReference type="EMBL" id="UZAH01025390">
    <property type="protein sequence ID" value="VDO62967.1"/>
    <property type="molecule type" value="Genomic_DNA"/>
</dbReference>
<dbReference type="Proteomes" id="UP000050761">
    <property type="component" value="Unassembled WGS sequence"/>
</dbReference>
<dbReference type="InterPro" id="IPR029033">
    <property type="entry name" value="His_PPase_superfam"/>
</dbReference>
<comment type="similarity">
    <text evidence="1">Belongs to the histidine acid phosphatase family.</text>
</comment>
<feature type="transmembrane region" description="Helical" evidence="2">
    <location>
        <begin position="76"/>
        <end position="99"/>
    </location>
</feature>
<keyword evidence="2" id="KW-0812">Transmembrane</keyword>
<gene>
    <name evidence="3" type="ORF">HPBE_LOCUS4966</name>
</gene>
<sequence>MVTAPATTVACAMSSAAVVRVVAHDLLQTPGMPVKSAVFFQWLNTMGKETTSTVGQTTTKDGKKVPPPKKGMVKTLIGLVGTLLLLIMALIAYVVLFVYKPEPKVLKKTGLISTTVLFRHGARAPVDIKNDTMLQQFPNGPGEVTEIGLENTYKLGRFLGKRYVDGGFLRSPPLSKQLYFRSRSNNRCLICGGLVGSAMWSSDSDPHFTPIPLYAQEKNDMILTHRDNCALEKTRLSKKCGRDPPSMDNWSEYEGFVYECIGLDKETNLFKDKDDFARVEGLIQADQNGITMPKWFVDNRKEIYKIYNKLYDFIVGVNEFHQPAVLRLKQGVFMQTLLDNLQKQYDEYKDTGQVAKRKFTAYSTQDWLIMAFLEALGASTAALDGTMPQYNALIIVELSESEGGTGIVEVFYKANHEAELKDITSSVRGCSKSPCPLATFVGCCDDYKVKDSKQDCDAST</sequence>